<gene>
    <name evidence="1" type="ORF">CKO13_01865</name>
</gene>
<dbReference type="Gene3D" id="3.40.50.1240">
    <property type="entry name" value="Phosphoglycerate mutase-like"/>
    <property type="match status" value="1"/>
</dbReference>
<dbReference type="Proteomes" id="UP000738126">
    <property type="component" value="Unassembled WGS sequence"/>
</dbReference>
<evidence type="ECO:0008006" key="3">
    <source>
        <dbReference type="Google" id="ProtNLM"/>
    </source>
</evidence>
<dbReference type="SUPFAM" id="SSF53254">
    <property type="entry name" value="Phosphoglycerate mutase-like"/>
    <property type="match status" value="1"/>
</dbReference>
<accession>A0ABS1E5X9</accession>
<sequence length="173" mass="17978">MPQVLVVRHAIAEEAADAPGGTDAARRLTGQGQARMREAALGLRHVLARLPVIGYSPLVRAAETAAILDAVYPEASARREVAALAPGGDGEALFDWVRSEAAAGAEAVALVGHEPDLGQWCGLALCGEPHPAVHFKKAGACLLELPEAVAPGRARLLGHFPPRILRALATVAK</sequence>
<dbReference type="InterPro" id="IPR029033">
    <property type="entry name" value="His_PPase_superfam"/>
</dbReference>
<keyword evidence="2" id="KW-1185">Reference proteome</keyword>
<dbReference type="EMBL" id="NRSH01000009">
    <property type="protein sequence ID" value="MBK1725786.1"/>
    <property type="molecule type" value="Genomic_DNA"/>
</dbReference>
<reference evidence="1 2" key="1">
    <citation type="journal article" date="2020" name="Microorganisms">
        <title>Osmotic Adaptation and Compatible Solute Biosynthesis of Phototrophic Bacteria as Revealed from Genome Analyses.</title>
        <authorList>
            <person name="Imhoff J.F."/>
            <person name="Rahn T."/>
            <person name="Kunzel S."/>
            <person name="Keller A."/>
            <person name="Neulinger S.C."/>
        </authorList>
    </citation>
    <scope>NUCLEOTIDE SEQUENCE [LARGE SCALE GENOMIC DNA]</scope>
    <source>
        <strain evidence="1 2">DSM 15116</strain>
    </source>
</reference>
<evidence type="ECO:0000313" key="1">
    <source>
        <dbReference type="EMBL" id="MBK1725786.1"/>
    </source>
</evidence>
<organism evidence="1 2">
    <name type="scientific">Halorhodospira neutriphila</name>
    <dbReference type="NCBI Taxonomy" id="168379"/>
    <lineage>
        <taxon>Bacteria</taxon>
        <taxon>Pseudomonadati</taxon>
        <taxon>Pseudomonadota</taxon>
        <taxon>Gammaproteobacteria</taxon>
        <taxon>Chromatiales</taxon>
        <taxon>Ectothiorhodospiraceae</taxon>
        <taxon>Halorhodospira</taxon>
    </lineage>
</organism>
<evidence type="ECO:0000313" key="2">
    <source>
        <dbReference type="Proteomes" id="UP000738126"/>
    </source>
</evidence>
<comment type="caution">
    <text evidence="1">The sequence shown here is derived from an EMBL/GenBank/DDBJ whole genome shotgun (WGS) entry which is preliminary data.</text>
</comment>
<name>A0ABS1E5X9_9GAMM</name>
<proteinExistence type="predicted"/>
<protein>
    <recommendedName>
        <fullName evidence="3">Phosphohistidine phosphatase, SixA</fullName>
    </recommendedName>
</protein>
<dbReference type="RefSeq" id="WP_200256272.1">
    <property type="nucleotide sequence ID" value="NZ_NRSH01000009.1"/>
</dbReference>